<feature type="DNA-binding region" description="H-T-H motif" evidence="4">
    <location>
        <begin position="27"/>
        <end position="46"/>
    </location>
</feature>
<evidence type="ECO:0000256" key="3">
    <source>
        <dbReference type="ARBA" id="ARBA00023163"/>
    </source>
</evidence>
<dbReference type="KEGG" id="hgr:DW355_09025"/>
<dbReference type="InterPro" id="IPR025996">
    <property type="entry name" value="MT1864/Rv1816-like_C"/>
</dbReference>
<evidence type="ECO:0000313" key="7">
    <source>
        <dbReference type="Proteomes" id="UP000292939"/>
    </source>
</evidence>
<evidence type="ECO:0000259" key="5">
    <source>
        <dbReference type="PROSITE" id="PS50977"/>
    </source>
</evidence>
<name>A0A4P6UL78_9BURK</name>
<evidence type="ECO:0000256" key="4">
    <source>
        <dbReference type="PROSITE-ProRule" id="PRU00335"/>
    </source>
</evidence>
<dbReference type="EMBL" id="CP031395">
    <property type="protein sequence ID" value="QBK04895.1"/>
    <property type="molecule type" value="Genomic_DNA"/>
</dbReference>
<organism evidence="6 7">
    <name type="scientific">Hylemonella gracilis</name>
    <dbReference type="NCBI Taxonomy" id="80880"/>
    <lineage>
        <taxon>Bacteria</taxon>
        <taxon>Pseudomonadati</taxon>
        <taxon>Pseudomonadota</taxon>
        <taxon>Betaproteobacteria</taxon>
        <taxon>Burkholderiales</taxon>
        <taxon>Comamonadaceae</taxon>
        <taxon>Hylemonella</taxon>
    </lineage>
</organism>
<dbReference type="Pfam" id="PF13305">
    <property type="entry name" value="TetR_C_33"/>
    <property type="match status" value="1"/>
</dbReference>
<keyword evidence="1" id="KW-0805">Transcription regulation</keyword>
<reference evidence="6 7" key="1">
    <citation type="submission" date="2018-07" db="EMBL/GenBank/DDBJ databases">
        <title>Exploring interactions and the metabolic potential of the ultra-small soil bacteria Hylemonella gracilis.</title>
        <authorList>
            <person name="Tyc O."/>
            <person name="Kulkarni P."/>
            <person name="Gawehns F."/>
            <person name="Hundscheid M."/>
            <person name="Zweers H."/>
            <person name="Garbeva P."/>
        </authorList>
    </citation>
    <scope>NUCLEOTIDE SEQUENCE [LARGE SCALE GENOMIC DNA]</scope>
    <source>
        <strain evidence="6 7">NS1</strain>
    </source>
</reference>
<sequence>MAKMESETAILDAAAALLEAQGAASLTTRAVCEAAGVKAPTLYHYFGDKDGLERALVRRGLAEFMQRKRLPPASADPLEQLRAGWDVALEFALKRPALYELFARHVRVERDLVADAYALMQARVQRLVDMGRFRGPVDEATRAIWAASNGALSLLQSGASRKDIEATSELLFNAVVRELSAPLRTAG</sequence>
<dbReference type="InterPro" id="IPR009057">
    <property type="entry name" value="Homeodomain-like_sf"/>
</dbReference>
<dbReference type="PANTHER" id="PTHR30055:SF234">
    <property type="entry name" value="HTH-TYPE TRANSCRIPTIONAL REGULATOR BETI"/>
    <property type="match status" value="1"/>
</dbReference>
<dbReference type="Proteomes" id="UP000292939">
    <property type="component" value="Chromosome"/>
</dbReference>
<dbReference type="InterPro" id="IPR050109">
    <property type="entry name" value="HTH-type_TetR-like_transc_reg"/>
</dbReference>
<dbReference type="GO" id="GO:0000976">
    <property type="term" value="F:transcription cis-regulatory region binding"/>
    <property type="evidence" value="ECO:0007669"/>
    <property type="project" value="TreeGrafter"/>
</dbReference>
<dbReference type="PRINTS" id="PR00455">
    <property type="entry name" value="HTHTETR"/>
</dbReference>
<proteinExistence type="predicted"/>
<evidence type="ECO:0000256" key="2">
    <source>
        <dbReference type="ARBA" id="ARBA00023125"/>
    </source>
</evidence>
<dbReference type="AlphaFoldDB" id="A0A4P6UL78"/>
<accession>A0A4P6UL78</accession>
<dbReference type="PANTHER" id="PTHR30055">
    <property type="entry name" value="HTH-TYPE TRANSCRIPTIONAL REGULATOR RUTR"/>
    <property type="match status" value="1"/>
</dbReference>
<dbReference type="SUPFAM" id="SSF48498">
    <property type="entry name" value="Tetracyclin repressor-like, C-terminal domain"/>
    <property type="match status" value="1"/>
</dbReference>
<evidence type="ECO:0000313" key="6">
    <source>
        <dbReference type="EMBL" id="QBK04895.1"/>
    </source>
</evidence>
<dbReference type="Gene3D" id="1.10.357.10">
    <property type="entry name" value="Tetracycline Repressor, domain 2"/>
    <property type="match status" value="1"/>
</dbReference>
<feature type="domain" description="HTH tetR-type" evidence="5">
    <location>
        <begin position="4"/>
        <end position="64"/>
    </location>
</feature>
<dbReference type="Pfam" id="PF00440">
    <property type="entry name" value="TetR_N"/>
    <property type="match status" value="1"/>
</dbReference>
<dbReference type="OrthoDB" id="5293556at2"/>
<dbReference type="SUPFAM" id="SSF46689">
    <property type="entry name" value="Homeodomain-like"/>
    <property type="match status" value="1"/>
</dbReference>
<dbReference type="InterPro" id="IPR036271">
    <property type="entry name" value="Tet_transcr_reg_TetR-rel_C_sf"/>
</dbReference>
<protein>
    <submittedName>
        <fullName evidence="6">TetR/AcrR family transcriptional regulator</fullName>
    </submittedName>
</protein>
<dbReference type="GO" id="GO:0003700">
    <property type="term" value="F:DNA-binding transcription factor activity"/>
    <property type="evidence" value="ECO:0007669"/>
    <property type="project" value="TreeGrafter"/>
</dbReference>
<dbReference type="RefSeq" id="WP_131279440.1">
    <property type="nucleotide sequence ID" value="NZ_CP031395.1"/>
</dbReference>
<dbReference type="InterPro" id="IPR001647">
    <property type="entry name" value="HTH_TetR"/>
</dbReference>
<dbReference type="PROSITE" id="PS50977">
    <property type="entry name" value="HTH_TETR_2"/>
    <property type="match status" value="1"/>
</dbReference>
<gene>
    <name evidence="6" type="ORF">DW355_09025</name>
</gene>
<keyword evidence="2 4" id="KW-0238">DNA-binding</keyword>
<keyword evidence="3" id="KW-0804">Transcription</keyword>
<evidence type="ECO:0000256" key="1">
    <source>
        <dbReference type="ARBA" id="ARBA00023015"/>
    </source>
</evidence>